<dbReference type="Proteomes" id="UP000483820">
    <property type="component" value="Chromosome V"/>
</dbReference>
<feature type="region of interest" description="Disordered" evidence="1">
    <location>
        <begin position="1"/>
        <end position="23"/>
    </location>
</feature>
<dbReference type="AlphaFoldDB" id="A0A6A5G6R1"/>
<dbReference type="RefSeq" id="XP_053580744.1">
    <property type="nucleotide sequence ID" value="XM_053731831.1"/>
</dbReference>
<dbReference type="EMBL" id="WUAV01000005">
    <property type="protein sequence ID" value="KAF1750473.1"/>
    <property type="molecule type" value="Genomic_DNA"/>
</dbReference>
<proteinExistence type="predicted"/>
<protein>
    <submittedName>
        <fullName evidence="2">Uncharacterized protein</fullName>
    </submittedName>
</protein>
<evidence type="ECO:0000313" key="3">
    <source>
        <dbReference type="Proteomes" id="UP000483820"/>
    </source>
</evidence>
<name>A0A6A5G6R1_CAERE</name>
<feature type="compositionally biased region" description="Polar residues" evidence="1">
    <location>
        <begin position="1"/>
        <end position="10"/>
    </location>
</feature>
<dbReference type="CTD" id="78776454"/>
<accession>A0A6A5G6R1</accession>
<evidence type="ECO:0000313" key="2">
    <source>
        <dbReference type="EMBL" id="KAF1750473.1"/>
    </source>
</evidence>
<gene>
    <name evidence="2" type="ORF">GCK72_017023</name>
</gene>
<evidence type="ECO:0000256" key="1">
    <source>
        <dbReference type="SAM" id="MobiDB-lite"/>
    </source>
</evidence>
<dbReference type="GeneID" id="78776454"/>
<organism evidence="2 3">
    <name type="scientific">Caenorhabditis remanei</name>
    <name type="common">Caenorhabditis vulgaris</name>
    <dbReference type="NCBI Taxonomy" id="31234"/>
    <lineage>
        <taxon>Eukaryota</taxon>
        <taxon>Metazoa</taxon>
        <taxon>Ecdysozoa</taxon>
        <taxon>Nematoda</taxon>
        <taxon>Chromadorea</taxon>
        <taxon>Rhabditida</taxon>
        <taxon>Rhabditina</taxon>
        <taxon>Rhabditomorpha</taxon>
        <taxon>Rhabditoidea</taxon>
        <taxon>Rhabditidae</taxon>
        <taxon>Peloderinae</taxon>
        <taxon>Caenorhabditis</taxon>
    </lineage>
</organism>
<reference evidence="2 3" key="1">
    <citation type="submission" date="2019-12" db="EMBL/GenBank/DDBJ databases">
        <title>Chromosome-level assembly of the Caenorhabditis remanei genome.</title>
        <authorList>
            <person name="Teterina A.A."/>
            <person name="Willis J.H."/>
            <person name="Phillips P.C."/>
        </authorList>
    </citation>
    <scope>NUCLEOTIDE SEQUENCE [LARGE SCALE GENOMIC DNA]</scope>
    <source>
        <strain evidence="2 3">PX506</strain>
        <tissue evidence="2">Whole organism</tissue>
    </source>
</reference>
<sequence length="196" mass="23147">MASFSVNPNDYSAPEPMINSNNYPKTEPPEATKLTFVDAALQYIKLVDNIVDETEALKFLDLVEDWMPMKRKQVKKKEIKRREALVANISNDPHDPRKKKFQKCLSRYRILVSRCKSLKRHEPNLKWESIEKIEKELEGYQTIEQFDQFWKRLVEMESFISRLEFRIHFGFLLALKKPFVSAKTCICNCLKRVSSQ</sequence>
<comment type="caution">
    <text evidence="2">The sequence shown here is derived from an EMBL/GenBank/DDBJ whole genome shotgun (WGS) entry which is preliminary data.</text>
</comment>
<dbReference type="KEGG" id="crq:GCK72_017023"/>